<dbReference type="PANTHER" id="PTHR21027">
    <property type="entry name" value="TRNA-SPLICING ENDONUCLEASE SUBUNIT SEN54"/>
    <property type="match status" value="1"/>
</dbReference>
<dbReference type="OrthoDB" id="408683at2759"/>
<evidence type="ECO:0000259" key="4">
    <source>
        <dbReference type="Pfam" id="PF12928"/>
    </source>
</evidence>
<keyword evidence="6" id="KW-1185">Reference proteome</keyword>
<feature type="compositionally biased region" description="Low complexity" evidence="3">
    <location>
        <begin position="449"/>
        <end position="462"/>
    </location>
</feature>
<protein>
    <submittedName>
        <fullName evidence="5">Putative tRNA-splicing endonuclease subunit sen54</fullName>
    </submittedName>
</protein>
<organism evidence="5 6">
    <name type="scientific">Thanatephorus cucumeris (strain AG1-IB / isolate 7/3/14)</name>
    <name type="common">Lettuce bottom rot fungus</name>
    <name type="synonym">Rhizoctonia solani</name>
    <dbReference type="NCBI Taxonomy" id="1108050"/>
    <lineage>
        <taxon>Eukaryota</taxon>
        <taxon>Fungi</taxon>
        <taxon>Dikarya</taxon>
        <taxon>Basidiomycota</taxon>
        <taxon>Agaricomycotina</taxon>
        <taxon>Agaricomycetes</taxon>
        <taxon>Cantharellales</taxon>
        <taxon>Ceratobasidiaceae</taxon>
        <taxon>Rhizoctonia</taxon>
        <taxon>Rhizoctonia solani AG-1</taxon>
    </lineage>
</organism>
<dbReference type="InterPro" id="IPR024337">
    <property type="entry name" value="tRNA_splic_suSen54"/>
</dbReference>
<dbReference type="AlphaFoldDB" id="A0A0B7FBV9"/>
<keyword evidence="5" id="KW-0378">Hydrolase</keyword>
<dbReference type="Proteomes" id="UP000059188">
    <property type="component" value="Unassembled WGS sequence"/>
</dbReference>
<feature type="domain" description="tRNA-splicing endonuclease subunit Sen54 N-terminal" evidence="4">
    <location>
        <begin position="139"/>
        <end position="217"/>
    </location>
</feature>
<keyword evidence="2" id="KW-0819">tRNA processing</keyword>
<evidence type="ECO:0000256" key="1">
    <source>
        <dbReference type="ARBA" id="ARBA00005736"/>
    </source>
</evidence>
<dbReference type="STRING" id="1108050.A0A0B7FBV9"/>
<dbReference type="GO" id="GO:0000379">
    <property type="term" value="P:tRNA-type intron splice site recognition and cleavage"/>
    <property type="evidence" value="ECO:0007669"/>
    <property type="project" value="TreeGrafter"/>
</dbReference>
<dbReference type="InterPro" id="IPR024336">
    <property type="entry name" value="tRNA_splic_suSen54_N"/>
</dbReference>
<gene>
    <name evidence="5" type="ORF">RSOLAG1IB_06533</name>
</gene>
<evidence type="ECO:0000256" key="3">
    <source>
        <dbReference type="SAM" id="MobiDB-lite"/>
    </source>
</evidence>
<dbReference type="GO" id="GO:0004519">
    <property type="term" value="F:endonuclease activity"/>
    <property type="evidence" value="ECO:0007669"/>
    <property type="project" value="UniProtKB-KW"/>
</dbReference>
<proteinExistence type="inferred from homology"/>
<feature type="region of interest" description="Disordered" evidence="3">
    <location>
        <begin position="70"/>
        <end position="101"/>
    </location>
</feature>
<name>A0A0B7FBV9_THACB</name>
<dbReference type="GO" id="GO:0000214">
    <property type="term" value="C:tRNA-intron endonuclease complex"/>
    <property type="evidence" value="ECO:0007669"/>
    <property type="project" value="TreeGrafter"/>
</dbReference>
<dbReference type="EMBL" id="LN679112">
    <property type="protein sequence ID" value="CEL53678.1"/>
    <property type="molecule type" value="Genomic_DNA"/>
</dbReference>
<feature type="region of interest" description="Disordered" evidence="3">
    <location>
        <begin position="433"/>
        <end position="477"/>
    </location>
</feature>
<accession>A0A0B7FBV9</accession>
<evidence type="ECO:0000313" key="6">
    <source>
        <dbReference type="Proteomes" id="UP000059188"/>
    </source>
</evidence>
<dbReference type="PANTHER" id="PTHR21027:SF1">
    <property type="entry name" value="TRNA-SPLICING ENDONUCLEASE SUBUNIT SEN54"/>
    <property type="match status" value="1"/>
</dbReference>
<evidence type="ECO:0000313" key="5">
    <source>
        <dbReference type="EMBL" id="CEL53678.1"/>
    </source>
</evidence>
<evidence type="ECO:0000256" key="2">
    <source>
        <dbReference type="ARBA" id="ARBA00022694"/>
    </source>
</evidence>
<reference evidence="5 6" key="1">
    <citation type="submission" date="2014-11" db="EMBL/GenBank/DDBJ databases">
        <authorList>
            <person name="Wibberg Daniel"/>
        </authorList>
    </citation>
    <scope>NUCLEOTIDE SEQUENCE [LARGE SCALE GENOMIC DNA]</scope>
    <source>
        <strain evidence="5">Rhizoctonia solani AG1-IB 7/3/14</strain>
    </source>
</reference>
<comment type="similarity">
    <text evidence="1">Belongs to the SEN54 family.</text>
</comment>
<sequence length="535" mass="58474">MRSADVTAHKDKTPSFGMIGILCEYGSLVGERAKPWSDWEFKPDPSADIMGGTRSQSIADQMDDQLELPTSIAPKDQQDDDGESSGDEGMPDWTNIPGVRGLSRAVIPKRGEKEFEPAAGGATALQSHVLTKSRNAMLSALQGSRGAASKTISYAVWYPKLGRAHVTVARGTHFSTLGHSALREPPPESGSTKLQKRLELMPEEVLYLMERGSLFCWKESEVSASMKDELESDFDDCNLTIGTPMSVQQGFTELIGVDGLELQHYLVYAYLKRLGYTVSRTSAPTSTPLYPLAPPNNSDMTTLSYKARSSMLLISQSLFSFIGAIQSKLNSLLFGFHGASIGGMLGLMPRSFTNGSMFQPLRTMVSGHDVPLRRKELGTSSPVRDATFKVFWNVWKPSTPWRKLDVPKPDFEVAVVDARKTPVPDIYQLTKMFASAEPRPPPPPRKRGPPNSKAASQPSQKKPPQPKKANEAAPPSLWDRIRQTIGIASPSPTQKPNPFVHLKAGRKSVIVAAVDGGMVSLVRFGEGDFASWPMV</sequence>
<feature type="compositionally biased region" description="Acidic residues" evidence="3">
    <location>
        <begin position="78"/>
        <end position="90"/>
    </location>
</feature>
<keyword evidence="5" id="KW-0255">Endonuclease</keyword>
<dbReference type="Pfam" id="PF12928">
    <property type="entry name" value="tRNA_int_end_N2"/>
    <property type="match status" value="1"/>
</dbReference>
<keyword evidence="5" id="KW-0540">Nuclease</keyword>